<name>A0A0N5CE46_STREA</name>
<feature type="region of interest" description="Disordered" evidence="1">
    <location>
        <begin position="38"/>
        <end position="60"/>
    </location>
</feature>
<dbReference type="WBParaSite" id="SPAL_0001613600.1">
    <property type="protein sequence ID" value="SPAL_0001613600.1"/>
    <property type="gene ID" value="SPAL_0001613600"/>
</dbReference>
<proteinExistence type="predicted"/>
<keyword evidence="2" id="KW-1185">Reference proteome</keyword>
<dbReference type="Proteomes" id="UP000046392">
    <property type="component" value="Unplaced"/>
</dbReference>
<feature type="compositionally biased region" description="Basic residues" evidence="1">
    <location>
        <begin position="39"/>
        <end position="60"/>
    </location>
</feature>
<sequence>MDIKSVLFSSLLTWNAQSNSYNLGNTWNLCGISPEIQSKAKKTRRKRKNKKSKIKKGRIIKQHPENVRTSKVFSSRPLYTSTPIKQDLYEVEKIRNSSSDDLELSPVKESTCDIVNFDDFTVSDHPSMDPFYCSKIIEPGTALRYEYENGYQYTYKVVDEGRLELLTKRYYPYGGCVTLEEKKQLKAKLEEEKNISTLSLQKERKSIKSALKRKDTSKKLSSVRFDSFICRQKLL</sequence>
<evidence type="ECO:0000313" key="3">
    <source>
        <dbReference type="WBParaSite" id="SPAL_0001613600.1"/>
    </source>
</evidence>
<reference evidence="3" key="1">
    <citation type="submission" date="2017-02" db="UniProtKB">
        <authorList>
            <consortium name="WormBaseParasite"/>
        </authorList>
    </citation>
    <scope>IDENTIFICATION</scope>
</reference>
<evidence type="ECO:0000313" key="2">
    <source>
        <dbReference type="Proteomes" id="UP000046392"/>
    </source>
</evidence>
<dbReference type="AlphaFoldDB" id="A0A0N5CE46"/>
<protein>
    <submittedName>
        <fullName evidence="3">Uncharacterized protein</fullName>
    </submittedName>
</protein>
<accession>A0A0N5CE46</accession>
<evidence type="ECO:0000256" key="1">
    <source>
        <dbReference type="SAM" id="MobiDB-lite"/>
    </source>
</evidence>
<organism evidence="2 3">
    <name type="scientific">Strongyloides papillosus</name>
    <name type="common">Intestinal threadworm</name>
    <dbReference type="NCBI Taxonomy" id="174720"/>
    <lineage>
        <taxon>Eukaryota</taxon>
        <taxon>Metazoa</taxon>
        <taxon>Ecdysozoa</taxon>
        <taxon>Nematoda</taxon>
        <taxon>Chromadorea</taxon>
        <taxon>Rhabditida</taxon>
        <taxon>Tylenchina</taxon>
        <taxon>Panagrolaimomorpha</taxon>
        <taxon>Strongyloidoidea</taxon>
        <taxon>Strongyloididae</taxon>
        <taxon>Strongyloides</taxon>
    </lineage>
</organism>